<reference evidence="2 3" key="1">
    <citation type="submission" date="2018-08" db="EMBL/GenBank/DDBJ databases">
        <title>Murine metabolic-syndrome-specific gut microbial biobank.</title>
        <authorList>
            <person name="Liu C."/>
        </authorList>
    </citation>
    <scope>NUCLEOTIDE SEQUENCE [LARGE SCALE GENOMIC DNA]</scope>
    <source>
        <strain evidence="2 3">28</strain>
    </source>
</reference>
<comment type="caution">
    <text evidence="2">The sequence shown here is derived from an EMBL/GenBank/DDBJ whole genome shotgun (WGS) entry which is preliminary data.</text>
</comment>
<keyword evidence="1" id="KW-0732">Signal</keyword>
<name>A0A845QJ13_9FIRM</name>
<dbReference type="EMBL" id="QXWK01000004">
    <property type="protein sequence ID" value="NBH60743.1"/>
    <property type="molecule type" value="Genomic_DNA"/>
</dbReference>
<dbReference type="Proteomes" id="UP000446866">
    <property type="component" value="Unassembled WGS sequence"/>
</dbReference>
<organism evidence="2 3">
    <name type="scientific">Anaerotruncus colihominis</name>
    <dbReference type="NCBI Taxonomy" id="169435"/>
    <lineage>
        <taxon>Bacteria</taxon>
        <taxon>Bacillati</taxon>
        <taxon>Bacillota</taxon>
        <taxon>Clostridia</taxon>
        <taxon>Eubacteriales</taxon>
        <taxon>Oscillospiraceae</taxon>
        <taxon>Anaerotruncus</taxon>
    </lineage>
</organism>
<dbReference type="SUPFAM" id="SSF50969">
    <property type="entry name" value="YVTN repeat-like/Quinoprotein amine dehydrogenase"/>
    <property type="match status" value="1"/>
</dbReference>
<evidence type="ECO:0008006" key="4">
    <source>
        <dbReference type="Google" id="ProtNLM"/>
    </source>
</evidence>
<feature type="chain" id="PRO_5038526004" description="DUF5050 domain-containing protein" evidence="1">
    <location>
        <begin position="19"/>
        <end position="459"/>
    </location>
</feature>
<gene>
    <name evidence="2" type="ORF">D0435_03520</name>
</gene>
<evidence type="ECO:0000313" key="2">
    <source>
        <dbReference type="EMBL" id="NBH60743.1"/>
    </source>
</evidence>
<dbReference type="PROSITE" id="PS51257">
    <property type="entry name" value="PROKAR_LIPOPROTEIN"/>
    <property type="match status" value="1"/>
</dbReference>
<evidence type="ECO:0000313" key="3">
    <source>
        <dbReference type="Proteomes" id="UP000446866"/>
    </source>
</evidence>
<dbReference type="AlphaFoldDB" id="A0A845QJ13"/>
<proteinExistence type="predicted"/>
<accession>A0A845QJ13</accession>
<dbReference type="InterPro" id="IPR011044">
    <property type="entry name" value="Quino_amine_DH_bsu"/>
</dbReference>
<feature type="signal peptide" evidence="1">
    <location>
        <begin position="1"/>
        <end position="18"/>
    </location>
</feature>
<evidence type="ECO:0000256" key="1">
    <source>
        <dbReference type="SAM" id="SignalP"/>
    </source>
</evidence>
<dbReference type="RefSeq" id="WP_160201040.1">
    <property type="nucleotide sequence ID" value="NZ_QXWK01000004.1"/>
</dbReference>
<keyword evidence="3" id="KW-1185">Reference proteome</keyword>
<sequence length="459" mass="52076">MRKKLFLTLLCAVLAAGAVGTLTGCKSGGGTGGVGEKGNADSEIRGELSLLTSESIYNDCEADHGYYYINGEGTNLMYIDYESKQEVYLCNSPGCKHDTQECTSYIGGDNVGMENSLFYYKDYLYLFTHPYDNDGVTSTTISYDDSAIADGSPIDNSLACEPAVLYRMKPDGTQREKVYTFEEGLTIEKTILNDDNGLYFIAKELKSEKKDANTTSVSSEGRRLLRVDIDSWKEEKICDMEQDRGIVGCYENQLLLSYMQYDHELTEEEKDDDDKMREALLASESVYMLFDVESGEKKEIYRHKNDKLGNLFSKGQYLYIANEGEDIIWKMDIETGKKEEFCKTPYNNLNDIYDDVLICWPWGSDDNGVLTDPINYFIHLDDGSLEKSGLKNHYGNYGLEIRAETPTQFLVVYDYDAEIDPIYPDQDNIHANKFALIDKEDLYSGKEKYEKIKMTSNGM</sequence>
<protein>
    <recommendedName>
        <fullName evidence="4">DUF5050 domain-containing protein</fullName>
    </recommendedName>
</protein>